<evidence type="ECO:0000256" key="18">
    <source>
        <dbReference type="ARBA" id="ARBA00044358"/>
    </source>
</evidence>
<keyword evidence="11" id="KW-0995">Kinetochore</keyword>
<keyword evidence="16" id="KW-0137">Centromere</keyword>
<evidence type="ECO:0000313" key="20">
    <source>
        <dbReference type="EMBL" id="KAK9729279.1"/>
    </source>
</evidence>
<reference evidence="20 21" key="1">
    <citation type="submission" date="2023-04" db="EMBL/GenBank/DDBJ databases">
        <title>Genome of Basidiobolus ranarum AG-B5.</title>
        <authorList>
            <person name="Stajich J.E."/>
            <person name="Carter-House D."/>
            <person name="Gryganskyi A."/>
        </authorList>
    </citation>
    <scope>NUCLEOTIDE SEQUENCE [LARGE SCALE GENOMIC DNA]</scope>
    <source>
        <strain evidence="20 21">AG-B5</strain>
    </source>
</reference>
<comment type="subcellular location">
    <subcellularLocation>
        <location evidence="3">Chromosome</location>
        <location evidence="3">Centromere</location>
        <location evidence="3">Kinetochore</location>
    </subcellularLocation>
    <subcellularLocation>
        <location evidence="2">Cytoplasm</location>
        <location evidence="2">Cytoskeleton</location>
        <location evidence="2">Spindle</location>
    </subcellularLocation>
    <subcellularLocation>
        <location evidence="1">Nucleus</location>
    </subcellularLocation>
</comment>
<evidence type="ECO:0000256" key="2">
    <source>
        <dbReference type="ARBA" id="ARBA00004186"/>
    </source>
</evidence>
<feature type="compositionally biased region" description="Basic and acidic residues" evidence="19">
    <location>
        <begin position="152"/>
        <end position="181"/>
    </location>
</feature>
<organism evidence="20 21">
    <name type="scientific">Basidiobolus ranarum</name>
    <dbReference type="NCBI Taxonomy" id="34480"/>
    <lineage>
        <taxon>Eukaryota</taxon>
        <taxon>Fungi</taxon>
        <taxon>Fungi incertae sedis</taxon>
        <taxon>Zoopagomycota</taxon>
        <taxon>Entomophthoromycotina</taxon>
        <taxon>Basidiobolomycetes</taxon>
        <taxon>Basidiobolales</taxon>
        <taxon>Basidiobolaceae</taxon>
        <taxon>Basidiobolus</taxon>
    </lineage>
</organism>
<name>A0ABR2WB85_9FUNG</name>
<keyword evidence="6" id="KW-0963">Cytoplasm</keyword>
<keyword evidence="7" id="KW-0132">Cell division</keyword>
<evidence type="ECO:0000256" key="13">
    <source>
        <dbReference type="ARBA" id="ARBA00023212"/>
    </source>
</evidence>
<evidence type="ECO:0000256" key="14">
    <source>
        <dbReference type="ARBA" id="ARBA00023242"/>
    </source>
</evidence>
<dbReference type="EMBL" id="JASJQH010006883">
    <property type="protein sequence ID" value="KAK9729279.1"/>
    <property type="molecule type" value="Genomic_DNA"/>
</dbReference>
<evidence type="ECO:0000256" key="10">
    <source>
        <dbReference type="ARBA" id="ARBA00022829"/>
    </source>
</evidence>
<comment type="similarity">
    <text evidence="4">Belongs to the DASH complex DUO1 family.</text>
</comment>
<keyword evidence="13" id="KW-0206">Cytoskeleton</keyword>
<keyword evidence="14" id="KW-0539">Nucleus</keyword>
<evidence type="ECO:0000256" key="1">
    <source>
        <dbReference type="ARBA" id="ARBA00004123"/>
    </source>
</evidence>
<keyword evidence="12" id="KW-0175">Coiled coil</keyword>
<protein>
    <recommendedName>
        <fullName evidence="17">DASH complex subunit DUO1</fullName>
    </recommendedName>
    <alternativeName>
        <fullName evidence="18">Outer kinetochore protein DUO1</fullName>
    </alternativeName>
</protein>
<evidence type="ECO:0000256" key="5">
    <source>
        <dbReference type="ARBA" id="ARBA00022454"/>
    </source>
</evidence>
<dbReference type="Pfam" id="PF08651">
    <property type="entry name" value="DASH_Duo1"/>
    <property type="match status" value="1"/>
</dbReference>
<keyword evidence="5" id="KW-0158">Chromosome</keyword>
<sequence length="222" mass="25559">MSMVRNEHVDFESSYDDSSILEESNIFDNSNDSPEISLGPSEDGFSDGDDTEVISKRMFLKTQPRDSDNEQEFLAEELRKAQQLNFALCKVKDNLSGARTKLQHFSNTVGQTESLLNIWSKLLSQTEHTQKLLSDPNWEGVSLDNLRIQQLHAEKEKREKEAKERREREERRKREQEEALKALKCQPEPNSRVSNVKSRKSVRASVQPSKRSIGVKPNSRKL</sequence>
<accession>A0ABR2WB85</accession>
<evidence type="ECO:0000256" key="6">
    <source>
        <dbReference type="ARBA" id="ARBA00022490"/>
    </source>
</evidence>
<evidence type="ECO:0000256" key="7">
    <source>
        <dbReference type="ARBA" id="ARBA00022618"/>
    </source>
</evidence>
<evidence type="ECO:0000256" key="3">
    <source>
        <dbReference type="ARBA" id="ARBA00004629"/>
    </source>
</evidence>
<dbReference type="PANTHER" id="PTHR28216">
    <property type="entry name" value="DASH COMPLEX SUBUNIT DUO1"/>
    <property type="match status" value="1"/>
</dbReference>
<comment type="caution">
    <text evidence="20">The sequence shown here is derived from an EMBL/GenBank/DDBJ whole genome shotgun (WGS) entry which is preliminary data.</text>
</comment>
<keyword evidence="21" id="KW-1185">Reference proteome</keyword>
<evidence type="ECO:0000256" key="12">
    <source>
        <dbReference type="ARBA" id="ARBA00023054"/>
    </source>
</evidence>
<dbReference type="InterPro" id="IPR013960">
    <property type="entry name" value="DASH_Duo1"/>
</dbReference>
<feature type="region of interest" description="Disordered" evidence="19">
    <location>
        <begin position="152"/>
        <end position="222"/>
    </location>
</feature>
<evidence type="ECO:0000256" key="9">
    <source>
        <dbReference type="ARBA" id="ARBA00022776"/>
    </source>
</evidence>
<evidence type="ECO:0000256" key="19">
    <source>
        <dbReference type="SAM" id="MobiDB-lite"/>
    </source>
</evidence>
<evidence type="ECO:0000256" key="17">
    <source>
        <dbReference type="ARBA" id="ARBA00044152"/>
    </source>
</evidence>
<gene>
    <name evidence="20" type="ORF">K7432_000429</name>
</gene>
<evidence type="ECO:0000256" key="11">
    <source>
        <dbReference type="ARBA" id="ARBA00022838"/>
    </source>
</evidence>
<evidence type="ECO:0000256" key="16">
    <source>
        <dbReference type="ARBA" id="ARBA00023328"/>
    </source>
</evidence>
<evidence type="ECO:0000256" key="8">
    <source>
        <dbReference type="ARBA" id="ARBA00022701"/>
    </source>
</evidence>
<evidence type="ECO:0000256" key="15">
    <source>
        <dbReference type="ARBA" id="ARBA00023306"/>
    </source>
</evidence>
<evidence type="ECO:0000313" key="21">
    <source>
        <dbReference type="Proteomes" id="UP001479436"/>
    </source>
</evidence>
<evidence type="ECO:0000256" key="4">
    <source>
        <dbReference type="ARBA" id="ARBA00005366"/>
    </source>
</evidence>
<keyword evidence="10" id="KW-0159">Chromosome partition</keyword>
<keyword evidence="9" id="KW-0498">Mitosis</keyword>
<dbReference type="Proteomes" id="UP001479436">
    <property type="component" value="Unassembled WGS sequence"/>
</dbReference>
<proteinExistence type="inferred from homology"/>
<feature type="region of interest" description="Disordered" evidence="19">
    <location>
        <begin position="22"/>
        <end position="49"/>
    </location>
</feature>
<keyword evidence="8" id="KW-0493">Microtubule</keyword>
<keyword evidence="15" id="KW-0131">Cell cycle</keyword>
<dbReference type="PANTHER" id="PTHR28216:SF1">
    <property type="entry name" value="DASH COMPLEX SUBUNIT DUO1"/>
    <property type="match status" value="1"/>
</dbReference>